<dbReference type="NCBIfam" id="TIGR00654">
    <property type="entry name" value="PhzF_family"/>
    <property type="match status" value="1"/>
</dbReference>
<dbReference type="Pfam" id="PF02567">
    <property type="entry name" value="PhzC-PhzF"/>
    <property type="match status" value="1"/>
</dbReference>
<dbReference type="Proteomes" id="UP000682739">
    <property type="component" value="Chromosome"/>
</dbReference>
<keyword evidence="5" id="KW-1185">Reference proteome</keyword>
<keyword evidence="2" id="KW-0413">Isomerase</keyword>
<dbReference type="GO" id="GO:0016853">
    <property type="term" value="F:isomerase activity"/>
    <property type="evidence" value="ECO:0007669"/>
    <property type="project" value="UniProtKB-KW"/>
</dbReference>
<feature type="active site" evidence="3">
    <location>
        <position position="48"/>
    </location>
</feature>
<accession>A0A975DE44</accession>
<comment type="similarity">
    <text evidence="1">Belongs to the PhzF family.</text>
</comment>
<dbReference type="PIRSF" id="PIRSF016184">
    <property type="entry name" value="PhzC_PhzF"/>
    <property type="match status" value="1"/>
</dbReference>
<dbReference type="SUPFAM" id="SSF54506">
    <property type="entry name" value="Diaminopimelate epimerase-like"/>
    <property type="match status" value="1"/>
</dbReference>
<evidence type="ECO:0000313" key="4">
    <source>
        <dbReference type="EMBL" id="QTH64691.1"/>
    </source>
</evidence>
<protein>
    <submittedName>
        <fullName evidence="4">PhzF family phenazine biosynthesis protein</fullName>
    </submittedName>
</protein>
<dbReference type="Gene3D" id="3.10.310.10">
    <property type="entry name" value="Diaminopimelate Epimerase, Chain A, domain 1"/>
    <property type="match status" value="2"/>
</dbReference>
<dbReference type="InterPro" id="IPR003719">
    <property type="entry name" value="Phenazine_PhzF-like"/>
</dbReference>
<dbReference type="AlphaFoldDB" id="A0A975DE44"/>
<name>A0A975DE44_9GAMM</name>
<dbReference type="RefSeq" id="WP_208832745.1">
    <property type="nucleotide sequence ID" value="NZ_CP072110.1"/>
</dbReference>
<proteinExistence type="inferred from homology"/>
<dbReference type="PANTHER" id="PTHR13774">
    <property type="entry name" value="PHENAZINE BIOSYNTHESIS PROTEIN"/>
    <property type="match status" value="1"/>
</dbReference>
<reference evidence="4" key="1">
    <citation type="submission" date="2021-03" db="EMBL/GenBank/DDBJ databases">
        <title>Description of Psychrosphaera ytuae sp. nov. isolated from deep sea sediment of South China Sea.</title>
        <authorList>
            <person name="Zhang J."/>
            <person name="Xu X.-D."/>
        </authorList>
    </citation>
    <scope>NUCLEOTIDE SEQUENCE</scope>
    <source>
        <strain evidence="4">MTZ26</strain>
    </source>
</reference>
<evidence type="ECO:0000256" key="3">
    <source>
        <dbReference type="PIRSR" id="PIRSR016184-1"/>
    </source>
</evidence>
<evidence type="ECO:0000256" key="2">
    <source>
        <dbReference type="ARBA" id="ARBA00023235"/>
    </source>
</evidence>
<dbReference type="EMBL" id="CP072110">
    <property type="protein sequence ID" value="QTH64691.1"/>
    <property type="molecule type" value="Genomic_DNA"/>
</dbReference>
<gene>
    <name evidence="4" type="ORF">J1N51_04285</name>
</gene>
<dbReference type="PANTHER" id="PTHR13774:SF39">
    <property type="entry name" value="BIOSYNTHESIS PROTEIN, PUTATIVE-RELATED"/>
    <property type="match status" value="1"/>
</dbReference>
<evidence type="ECO:0000313" key="5">
    <source>
        <dbReference type="Proteomes" id="UP000682739"/>
    </source>
</evidence>
<dbReference type="GO" id="GO:0005737">
    <property type="term" value="C:cytoplasm"/>
    <property type="evidence" value="ECO:0007669"/>
    <property type="project" value="TreeGrafter"/>
</dbReference>
<sequence>MNIQKIAAFASPTENGYQGGNPAGVVLIKEFPSDDEMIAIAAEVGYSETVFAVPIATQTNAYRVRYFSPEGEVPFCGHATIALGAALGDKYWSQNSTTEVTFQLTLNHAQVGLRLDKKESDTVVTLISPPTSHQVIAKSQDELFGMVKDVTTENTAPSVFPKLLINILEDFNISIDDLDWHTLAPAIVDGGSKHLALTLKNQATLDNMNYDFDAVKQRMLEHDLVTIILALPRQDKNNQVFIDIRNAFASGGVIEDPATGAAAAAYAGYIRDSQSSLSMGITTNKKSEYQLTFNQGRHINMPSVINASFSGDIGSPIALTGYTRALS</sequence>
<organism evidence="4 5">
    <name type="scientific">Psychrosphaera ytuae</name>
    <dbReference type="NCBI Taxonomy" id="2820710"/>
    <lineage>
        <taxon>Bacteria</taxon>
        <taxon>Pseudomonadati</taxon>
        <taxon>Pseudomonadota</taxon>
        <taxon>Gammaproteobacteria</taxon>
        <taxon>Alteromonadales</taxon>
        <taxon>Pseudoalteromonadaceae</taxon>
        <taxon>Psychrosphaera</taxon>
    </lineage>
</organism>
<dbReference type="KEGG" id="psym:J1N51_04285"/>
<evidence type="ECO:0000256" key="1">
    <source>
        <dbReference type="ARBA" id="ARBA00008270"/>
    </source>
</evidence>